<dbReference type="Proteomes" id="UP000689195">
    <property type="component" value="Unassembled WGS sequence"/>
</dbReference>
<gene>
    <name evidence="3" type="ORF">PPENT_87.1.T1120101</name>
</gene>
<evidence type="ECO:0000313" key="3">
    <source>
        <dbReference type="EMBL" id="CAD8196386.1"/>
    </source>
</evidence>
<accession>A0A8S1X8A6</accession>
<sequence length="163" mass="19552">MNQQKRERRSSSIKKFGFYANRDYTNKSVQKRIQYNINRKQKKKNKQKEQQGKSQSFSQFTQEEDDRILKLVHDLGPKFMKIAPFFPNKSYSMVKNRYYKHLRDKQKDICKMGCDIKIEQETMSQKPNEKLDELNQLIHSINLSPEIISLTETFLQHIQKCLT</sequence>
<dbReference type="Pfam" id="PF00249">
    <property type="entry name" value="Myb_DNA-binding"/>
    <property type="match status" value="1"/>
</dbReference>
<protein>
    <recommendedName>
        <fullName evidence="2">HTH myb-type domain-containing protein</fullName>
    </recommendedName>
</protein>
<reference evidence="3" key="1">
    <citation type="submission" date="2021-01" db="EMBL/GenBank/DDBJ databases">
        <authorList>
            <consortium name="Genoscope - CEA"/>
            <person name="William W."/>
        </authorList>
    </citation>
    <scope>NUCLEOTIDE SEQUENCE</scope>
</reference>
<feature type="compositionally biased region" description="Low complexity" evidence="1">
    <location>
        <begin position="52"/>
        <end position="61"/>
    </location>
</feature>
<dbReference type="OrthoDB" id="303904at2759"/>
<dbReference type="EMBL" id="CAJJDO010000112">
    <property type="protein sequence ID" value="CAD8196386.1"/>
    <property type="molecule type" value="Genomic_DNA"/>
</dbReference>
<keyword evidence="4" id="KW-1185">Reference proteome</keyword>
<proteinExistence type="predicted"/>
<evidence type="ECO:0000259" key="2">
    <source>
        <dbReference type="PROSITE" id="PS51294"/>
    </source>
</evidence>
<feature type="domain" description="HTH myb-type" evidence="2">
    <location>
        <begin position="60"/>
        <end position="106"/>
    </location>
</feature>
<dbReference type="InterPro" id="IPR017930">
    <property type="entry name" value="Myb_dom"/>
</dbReference>
<feature type="region of interest" description="Disordered" evidence="1">
    <location>
        <begin position="39"/>
        <end position="62"/>
    </location>
</feature>
<evidence type="ECO:0000313" key="4">
    <source>
        <dbReference type="Proteomes" id="UP000689195"/>
    </source>
</evidence>
<dbReference type="InterPro" id="IPR001005">
    <property type="entry name" value="SANT/Myb"/>
</dbReference>
<comment type="caution">
    <text evidence="3">The sequence shown here is derived from an EMBL/GenBank/DDBJ whole genome shotgun (WGS) entry which is preliminary data.</text>
</comment>
<dbReference type="PROSITE" id="PS51294">
    <property type="entry name" value="HTH_MYB"/>
    <property type="match status" value="1"/>
</dbReference>
<dbReference type="CDD" id="cd00167">
    <property type="entry name" value="SANT"/>
    <property type="match status" value="1"/>
</dbReference>
<dbReference type="SMART" id="SM00717">
    <property type="entry name" value="SANT"/>
    <property type="match status" value="1"/>
</dbReference>
<dbReference type="AlphaFoldDB" id="A0A8S1X8A6"/>
<name>A0A8S1X8A6_9CILI</name>
<organism evidence="3 4">
    <name type="scientific">Paramecium pentaurelia</name>
    <dbReference type="NCBI Taxonomy" id="43138"/>
    <lineage>
        <taxon>Eukaryota</taxon>
        <taxon>Sar</taxon>
        <taxon>Alveolata</taxon>
        <taxon>Ciliophora</taxon>
        <taxon>Intramacronucleata</taxon>
        <taxon>Oligohymenophorea</taxon>
        <taxon>Peniculida</taxon>
        <taxon>Parameciidae</taxon>
        <taxon>Paramecium</taxon>
    </lineage>
</organism>
<evidence type="ECO:0000256" key="1">
    <source>
        <dbReference type="SAM" id="MobiDB-lite"/>
    </source>
</evidence>